<proteinExistence type="predicted"/>
<feature type="domain" description="Histidine kinase" evidence="5">
    <location>
        <begin position="294"/>
        <end position="512"/>
    </location>
</feature>
<dbReference type="Gene3D" id="1.10.287.130">
    <property type="match status" value="1"/>
</dbReference>
<dbReference type="CDD" id="cd00082">
    <property type="entry name" value="HisKA"/>
    <property type="match status" value="1"/>
</dbReference>
<dbReference type="InterPro" id="IPR003594">
    <property type="entry name" value="HATPase_dom"/>
</dbReference>
<dbReference type="SUPFAM" id="SSF55874">
    <property type="entry name" value="ATPase domain of HSP90 chaperone/DNA topoisomerase II/histidine kinase"/>
    <property type="match status" value="1"/>
</dbReference>
<keyword evidence="4" id="KW-0472">Membrane</keyword>
<evidence type="ECO:0000256" key="3">
    <source>
        <dbReference type="ARBA" id="ARBA00022553"/>
    </source>
</evidence>
<sequence length="515" mass="55877">MQSQLPARHRVRGRRTRPFCSAVASGGFSSRIPAQLLKQLSWLAGQYLVEMRNHPPNERTPPPPVAGSGDAFATRIRRSVGLVLVALLVTASLAMVGVMYLLNLTRSAVGDHADDLYQVQELRIETQRMVAADRAYVLTRDPKYAATVKAAHLEFLRIARSLAARSVTPTGRRMLADTVRLKELHWQAVLRLMGTSSPTEAQVVFEQEVAPLTERLQAQLEASTQRKQALFERAQDSVDEAARRVLAVLAVVIGASVLAGAAVWVITRRTLGRIEHYQGQLRGLLTARDDFLAAVGHELRTPLSVLKLNMDLLRRRVSGAADQQVMVTGPVLAMLERNVAVVVSLVDRLLDVSLIDSGRLKLQASQVDLAALARESADRAAPALADKPCTLGVDAPASVIGHWDPVRIGQVIDNLLMNAVRHACGGAITLKVEQVERIARVSVRDSGPGLSVADQTRIFERFERLGPTRDGSGMGLGLSITRDIVQAHGGTIRVESEPGAGACFIVELPLEGVRS</sequence>
<dbReference type="GO" id="GO:0016301">
    <property type="term" value="F:kinase activity"/>
    <property type="evidence" value="ECO:0007669"/>
    <property type="project" value="UniProtKB-KW"/>
</dbReference>
<dbReference type="SMART" id="SM00388">
    <property type="entry name" value="HisKA"/>
    <property type="match status" value="1"/>
</dbReference>
<dbReference type="InterPro" id="IPR004358">
    <property type="entry name" value="Sig_transdc_His_kin-like_C"/>
</dbReference>
<dbReference type="Pfam" id="PF02518">
    <property type="entry name" value="HATPase_c"/>
    <property type="match status" value="1"/>
</dbReference>
<dbReference type="InterPro" id="IPR003661">
    <property type="entry name" value="HisK_dim/P_dom"/>
</dbReference>
<evidence type="ECO:0000313" key="7">
    <source>
        <dbReference type="Proteomes" id="UP001589896"/>
    </source>
</evidence>
<accession>A0ABV6RRL8</accession>
<evidence type="ECO:0000256" key="1">
    <source>
        <dbReference type="ARBA" id="ARBA00000085"/>
    </source>
</evidence>
<dbReference type="Pfam" id="PF00512">
    <property type="entry name" value="HisKA"/>
    <property type="match status" value="1"/>
</dbReference>
<dbReference type="SUPFAM" id="SSF47384">
    <property type="entry name" value="Homodimeric domain of signal transducing histidine kinase"/>
    <property type="match status" value="1"/>
</dbReference>
<name>A0ABV6RRL8_9GAMM</name>
<feature type="transmembrane region" description="Helical" evidence="4">
    <location>
        <begin position="245"/>
        <end position="266"/>
    </location>
</feature>
<dbReference type="RefSeq" id="WP_386670569.1">
    <property type="nucleotide sequence ID" value="NZ_JBHLTG010000004.1"/>
</dbReference>
<dbReference type="SMART" id="SM00387">
    <property type="entry name" value="HATPase_c"/>
    <property type="match status" value="1"/>
</dbReference>
<dbReference type="EMBL" id="JBHLTG010000004">
    <property type="protein sequence ID" value="MFC0679620.1"/>
    <property type="molecule type" value="Genomic_DNA"/>
</dbReference>
<evidence type="ECO:0000256" key="2">
    <source>
        <dbReference type="ARBA" id="ARBA00012438"/>
    </source>
</evidence>
<comment type="caution">
    <text evidence="6">The sequence shown here is derived from an EMBL/GenBank/DDBJ whole genome shotgun (WGS) entry which is preliminary data.</text>
</comment>
<dbReference type="InterPro" id="IPR036097">
    <property type="entry name" value="HisK_dim/P_sf"/>
</dbReference>
<keyword evidence="3" id="KW-0597">Phosphoprotein</keyword>
<protein>
    <recommendedName>
        <fullName evidence="2">histidine kinase</fullName>
        <ecNumber evidence="2">2.7.13.3</ecNumber>
    </recommendedName>
</protein>
<reference evidence="6 7" key="1">
    <citation type="submission" date="2024-09" db="EMBL/GenBank/DDBJ databases">
        <authorList>
            <person name="Sun Q."/>
            <person name="Mori K."/>
        </authorList>
    </citation>
    <scope>NUCLEOTIDE SEQUENCE [LARGE SCALE GENOMIC DNA]</scope>
    <source>
        <strain evidence="6 7">KCTC 23076</strain>
    </source>
</reference>
<dbReference type="Gene3D" id="3.30.565.10">
    <property type="entry name" value="Histidine kinase-like ATPase, C-terminal domain"/>
    <property type="match status" value="1"/>
</dbReference>
<dbReference type="CDD" id="cd00075">
    <property type="entry name" value="HATPase"/>
    <property type="match status" value="1"/>
</dbReference>
<keyword evidence="4" id="KW-0812">Transmembrane</keyword>
<keyword evidence="7" id="KW-1185">Reference proteome</keyword>
<evidence type="ECO:0000313" key="6">
    <source>
        <dbReference type="EMBL" id="MFC0679620.1"/>
    </source>
</evidence>
<evidence type="ECO:0000259" key="5">
    <source>
        <dbReference type="PROSITE" id="PS50109"/>
    </source>
</evidence>
<dbReference type="PANTHER" id="PTHR43547:SF2">
    <property type="entry name" value="HYBRID SIGNAL TRANSDUCTION HISTIDINE KINASE C"/>
    <property type="match status" value="1"/>
</dbReference>
<keyword evidence="6" id="KW-0808">Transferase</keyword>
<organism evidence="6 7">
    <name type="scientific">Lysobacter korlensis</name>
    <dbReference type="NCBI Taxonomy" id="553636"/>
    <lineage>
        <taxon>Bacteria</taxon>
        <taxon>Pseudomonadati</taxon>
        <taxon>Pseudomonadota</taxon>
        <taxon>Gammaproteobacteria</taxon>
        <taxon>Lysobacterales</taxon>
        <taxon>Lysobacteraceae</taxon>
        <taxon>Lysobacter</taxon>
    </lineage>
</organism>
<dbReference type="PROSITE" id="PS50109">
    <property type="entry name" value="HIS_KIN"/>
    <property type="match status" value="1"/>
</dbReference>
<keyword evidence="4" id="KW-1133">Transmembrane helix</keyword>
<comment type="catalytic activity">
    <reaction evidence="1">
        <text>ATP + protein L-histidine = ADP + protein N-phospho-L-histidine.</text>
        <dbReference type="EC" id="2.7.13.3"/>
    </reaction>
</comment>
<gene>
    <name evidence="6" type="ORF">ACFFGH_17420</name>
</gene>
<keyword evidence="6" id="KW-0418">Kinase</keyword>
<dbReference type="PANTHER" id="PTHR43547">
    <property type="entry name" value="TWO-COMPONENT HISTIDINE KINASE"/>
    <property type="match status" value="1"/>
</dbReference>
<dbReference type="EC" id="2.7.13.3" evidence="2"/>
<feature type="transmembrane region" description="Helical" evidence="4">
    <location>
        <begin position="80"/>
        <end position="102"/>
    </location>
</feature>
<dbReference type="InterPro" id="IPR005467">
    <property type="entry name" value="His_kinase_dom"/>
</dbReference>
<dbReference type="InterPro" id="IPR036890">
    <property type="entry name" value="HATPase_C_sf"/>
</dbReference>
<evidence type="ECO:0000256" key="4">
    <source>
        <dbReference type="SAM" id="Phobius"/>
    </source>
</evidence>
<dbReference type="Proteomes" id="UP001589896">
    <property type="component" value="Unassembled WGS sequence"/>
</dbReference>
<dbReference type="PRINTS" id="PR00344">
    <property type="entry name" value="BCTRLSENSOR"/>
</dbReference>